<keyword evidence="2" id="KW-1185">Reference proteome</keyword>
<gene>
    <name evidence="1" type="ORF">SAMD00023353_1700910</name>
</gene>
<protein>
    <submittedName>
        <fullName evidence="1">Putative rni-like protein</fullName>
    </submittedName>
</protein>
<accession>A0A1W2TKP4</accession>
<proteinExistence type="predicted"/>
<dbReference type="PANTHER" id="PTHR38926">
    <property type="entry name" value="F-BOX DOMAIN CONTAINING PROTEIN, EXPRESSED"/>
    <property type="match status" value="1"/>
</dbReference>
<dbReference type="OMA" id="KWALLWR"/>
<dbReference type="Gene3D" id="3.80.10.10">
    <property type="entry name" value="Ribonuclease Inhibitor"/>
    <property type="match status" value="2"/>
</dbReference>
<reference evidence="1" key="1">
    <citation type="submission" date="2016-03" db="EMBL/GenBank/DDBJ databases">
        <title>Draft genome sequence of Rosellinia necatrix.</title>
        <authorList>
            <person name="Kanematsu S."/>
        </authorList>
    </citation>
    <scope>NUCLEOTIDE SEQUENCE [LARGE SCALE GENOMIC DNA]</scope>
    <source>
        <strain evidence="1">W97</strain>
    </source>
</reference>
<sequence>MGGPILPQDIMLLICQELGARHDFTSLYRCSTVSRRVASIAVEQLYSVIEVMDPFIEDKRQTAQLWRSIILSSLGVTIYPYCAYIRALSLGNLVECLDDFRLDQSLRDDFFEGPMQEFQVLREISRPVRSRSARQPPLDTAAITSKCADSITQYIKGLADNNGTTVALTHLEASHYPPDVLPIWISRLSTLKALRLRDGSVLNTEVGRAIAQGCPSFAELTCLHCSSETAAEDMANFLLTLRPNTLRRFEVLSRNTLNEFTLAALSTHSESLQALNLGGLESSAFKSLHLLSKCTALEVLLIEKATTSGDMDSSILSEVELGQVAGWISSCKALRELSFFRILDSVLILHQVLQAPDIRLVQLTIQNYRQVSEGIIETTWRALGEQTQLESFTIGAHDSWSGHPDPTFSQSPELVNAICRLSNLTTLNLMEADVSSAEIHRIITALPRLEELTVGGDAVDSSVLEPLSRLPKLVSLAFNAATKFTFREIWDFAHNLDMVTNRGIRLDVLTQWATAKLSEQEERRLGSYFVNNLNGRFAISYAYDPDELHESDFTDSD</sequence>
<evidence type="ECO:0000313" key="2">
    <source>
        <dbReference type="Proteomes" id="UP000054516"/>
    </source>
</evidence>
<dbReference type="SUPFAM" id="SSF52047">
    <property type="entry name" value="RNI-like"/>
    <property type="match status" value="1"/>
</dbReference>
<dbReference type="EMBL" id="DF977462">
    <property type="protein sequence ID" value="GAP88847.2"/>
    <property type="molecule type" value="Genomic_DNA"/>
</dbReference>
<dbReference type="STRING" id="77044.A0A1W2TKP4"/>
<dbReference type="InterPro" id="IPR032675">
    <property type="entry name" value="LRR_dom_sf"/>
</dbReference>
<dbReference type="AlphaFoldDB" id="A0A1W2TKP4"/>
<dbReference type="Proteomes" id="UP000054516">
    <property type="component" value="Unassembled WGS sequence"/>
</dbReference>
<dbReference type="OrthoDB" id="10028886at2759"/>
<dbReference type="PANTHER" id="PTHR38926:SF5">
    <property type="entry name" value="F-BOX AND LEUCINE-RICH REPEAT PROTEIN 6"/>
    <property type="match status" value="1"/>
</dbReference>
<evidence type="ECO:0000313" key="1">
    <source>
        <dbReference type="EMBL" id="GAP88847.2"/>
    </source>
</evidence>
<name>A0A1W2TKP4_ROSNE</name>
<organism evidence="1">
    <name type="scientific">Rosellinia necatrix</name>
    <name type="common">White root-rot fungus</name>
    <dbReference type="NCBI Taxonomy" id="77044"/>
    <lineage>
        <taxon>Eukaryota</taxon>
        <taxon>Fungi</taxon>
        <taxon>Dikarya</taxon>
        <taxon>Ascomycota</taxon>
        <taxon>Pezizomycotina</taxon>
        <taxon>Sordariomycetes</taxon>
        <taxon>Xylariomycetidae</taxon>
        <taxon>Xylariales</taxon>
        <taxon>Xylariaceae</taxon>
        <taxon>Rosellinia</taxon>
    </lineage>
</organism>